<protein>
    <recommendedName>
        <fullName evidence="4">S-adenosylmethionine tRNA ribosyltransferase</fullName>
    </recommendedName>
</protein>
<dbReference type="InterPro" id="IPR021660">
    <property type="entry name" value="DUF3253"/>
</dbReference>
<dbReference type="eggNOG" id="COG4338">
    <property type="taxonomic scope" value="Bacteria"/>
</dbReference>
<evidence type="ECO:0008006" key="4">
    <source>
        <dbReference type="Google" id="ProtNLM"/>
    </source>
</evidence>
<accession>F5RDY5</accession>
<keyword evidence="3" id="KW-1185">Reference proteome</keyword>
<dbReference type="AlphaFoldDB" id="F5RDY5"/>
<organism evidence="2 3">
    <name type="scientific">Methyloversatilis universalis (strain ATCC BAA-1314 / DSM 25237 / JCM 13912 / CCUG 52030 / FAM5)</name>
    <dbReference type="NCBI Taxonomy" id="1000565"/>
    <lineage>
        <taxon>Bacteria</taxon>
        <taxon>Pseudomonadati</taxon>
        <taxon>Pseudomonadota</taxon>
        <taxon>Betaproteobacteria</taxon>
        <taxon>Nitrosomonadales</taxon>
        <taxon>Sterolibacteriaceae</taxon>
        <taxon>Methyloversatilis</taxon>
    </lineage>
</organism>
<dbReference type="Proteomes" id="UP000005019">
    <property type="component" value="Unassembled WGS sequence"/>
</dbReference>
<dbReference type="Pfam" id="PF11625">
    <property type="entry name" value="DUF3253"/>
    <property type="match status" value="1"/>
</dbReference>
<name>F5RDY5_METUF</name>
<comment type="caution">
    <text evidence="2">The sequence shown here is derived from an EMBL/GenBank/DDBJ whole genome shotgun (WGS) entry which is preliminary data.</text>
</comment>
<sequence length="104" mass="11239">MERVVQRPYAADDALSDERIVAILLAQVAARGAGRSICPSEVARALAPDWRPLMGRVREVARGLAREGRVLITQRGVVRDPDADLRGPVRLAQPPDDARSSGST</sequence>
<reference evidence="2 3" key="1">
    <citation type="journal article" date="2011" name="J. Bacteriol.">
        <title>Genome sequence of Methyloversatilis universalis FAM5T, a methylotrophic representative of the order Rhodocyclales.</title>
        <authorList>
            <person name="Kittichotirat W."/>
            <person name="Good N.M."/>
            <person name="Hall R."/>
            <person name="Bringel F."/>
            <person name="Lajus A."/>
            <person name="Medigue C."/>
            <person name="Smalley N.E."/>
            <person name="Beck D."/>
            <person name="Bumgarner R."/>
            <person name="Vuilleumier S."/>
            <person name="Kalyuzhnaya M.G."/>
        </authorList>
    </citation>
    <scope>NUCLEOTIDE SEQUENCE [LARGE SCALE GENOMIC DNA]</scope>
    <source>
        <strain evidence="3">ATCC BAA-1314 / JCM 13912 / FAM5</strain>
    </source>
</reference>
<gene>
    <name evidence="2" type="ORF">METUNv1_02502</name>
</gene>
<dbReference type="SUPFAM" id="SSF46785">
    <property type="entry name" value="Winged helix' DNA-binding domain"/>
    <property type="match status" value="1"/>
</dbReference>
<dbReference type="EMBL" id="AFHG01000052">
    <property type="protein sequence ID" value="EGK71116.1"/>
    <property type="molecule type" value="Genomic_DNA"/>
</dbReference>
<dbReference type="InterPro" id="IPR036388">
    <property type="entry name" value="WH-like_DNA-bd_sf"/>
</dbReference>
<proteinExistence type="predicted"/>
<evidence type="ECO:0000256" key="1">
    <source>
        <dbReference type="SAM" id="MobiDB-lite"/>
    </source>
</evidence>
<dbReference type="InterPro" id="IPR036390">
    <property type="entry name" value="WH_DNA-bd_sf"/>
</dbReference>
<feature type="region of interest" description="Disordered" evidence="1">
    <location>
        <begin position="81"/>
        <end position="104"/>
    </location>
</feature>
<evidence type="ECO:0000313" key="2">
    <source>
        <dbReference type="EMBL" id="EGK71116.1"/>
    </source>
</evidence>
<dbReference type="Gene3D" id="1.10.10.10">
    <property type="entry name" value="Winged helix-like DNA-binding domain superfamily/Winged helix DNA-binding domain"/>
    <property type="match status" value="1"/>
</dbReference>
<evidence type="ECO:0000313" key="3">
    <source>
        <dbReference type="Proteomes" id="UP000005019"/>
    </source>
</evidence>
<dbReference type="STRING" id="1000565.METUNv1_02502"/>